<evidence type="ECO:0000313" key="1">
    <source>
        <dbReference type="EMBL" id="DAE31076.1"/>
    </source>
</evidence>
<proteinExistence type="predicted"/>
<sequence>MTVLGDKLREALSDKANDVNSYVWKGPKVNGVQEEIKLVDAGYDQLRRFYNHCEQMLYNSDTKNPGRVTLLGIVSDQIQRCRAELLIRWLRAEKQYTNTRCLEDLKAVIKNNKEVLTNEAIKVYPIGEILNGIPVEFREVPVSLVMDACLDSLGLFDNSHLTLNFIVKMGLWFTQQEMQKDLYRKDPVTGKAVNRLLVVSKELRLNPSIALKICDTGLSYAEFRSMCRLKRDKYANLTSDQLRLLSNKVLYRFQNQCENQAKQWKDKMEEIKKVAELKGWDITRNID</sequence>
<protein>
    <submittedName>
        <fullName evidence="1">Uncharacterized protein</fullName>
    </submittedName>
</protein>
<accession>A0A8S5RJC3</accession>
<name>A0A8S5RJC3_9VIRU</name>
<dbReference type="EMBL" id="BK059105">
    <property type="protein sequence ID" value="DAE31076.1"/>
    <property type="molecule type" value="Genomic_DNA"/>
</dbReference>
<reference evidence="1" key="1">
    <citation type="journal article" date="2021" name="Proc. Natl. Acad. Sci. U.S.A.">
        <title>A Catalog of Tens of Thousands of Viruses from Human Metagenomes Reveals Hidden Associations with Chronic Diseases.</title>
        <authorList>
            <person name="Tisza M.J."/>
            <person name="Buck C.B."/>
        </authorList>
    </citation>
    <scope>NUCLEOTIDE SEQUENCE</scope>
    <source>
        <strain evidence="1">CtML55</strain>
    </source>
</reference>
<organism evidence="1">
    <name type="scientific">virus sp. ctML55</name>
    <dbReference type="NCBI Taxonomy" id="2827627"/>
    <lineage>
        <taxon>Viruses</taxon>
    </lineage>
</organism>